<name>A0AA87ZE73_FICCA</name>
<keyword evidence="2" id="KW-1185">Reference proteome</keyword>
<dbReference type="EMBL" id="BTGU01000002">
    <property type="protein sequence ID" value="GMN30060.1"/>
    <property type="molecule type" value="Genomic_DNA"/>
</dbReference>
<evidence type="ECO:0000313" key="2">
    <source>
        <dbReference type="Proteomes" id="UP001187192"/>
    </source>
</evidence>
<dbReference type="Proteomes" id="UP001187192">
    <property type="component" value="Unassembled WGS sequence"/>
</dbReference>
<reference evidence="1" key="1">
    <citation type="submission" date="2023-07" db="EMBL/GenBank/DDBJ databases">
        <title>draft genome sequence of fig (Ficus carica).</title>
        <authorList>
            <person name="Takahashi T."/>
            <person name="Nishimura K."/>
        </authorList>
    </citation>
    <scope>NUCLEOTIDE SEQUENCE</scope>
</reference>
<accession>A0AA87ZE73</accession>
<evidence type="ECO:0000313" key="1">
    <source>
        <dbReference type="EMBL" id="GMN30060.1"/>
    </source>
</evidence>
<dbReference type="AlphaFoldDB" id="A0AA87ZE73"/>
<proteinExistence type="predicted"/>
<protein>
    <submittedName>
        <fullName evidence="1">Uncharacterized protein</fullName>
    </submittedName>
</protein>
<sequence length="100" mass="11255">MLGVREKERNGDENVERERRAINGRRIWAALGLELEFVLDSEKGLECNGVGKRRYYNLSNRSCVGGGHDGKLGKERVARGRFREFGDVTYQAQGRGGVAR</sequence>
<comment type="caution">
    <text evidence="1">The sequence shown here is derived from an EMBL/GenBank/DDBJ whole genome shotgun (WGS) entry which is preliminary data.</text>
</comment>
<organism evidence="1 2">
    <name type="scientific">Ficus carica</name>
    <name type="common">Common fig</name>
    <dbReference type="NCBI Taxonomy" id="3494"/>
    <lineage>
        <taxon>Eukaryota</taxon>
        <taxon>Viridiplantae</taxon>
        <taxon>Streptophyta</taxon>
        <taxon>Embryophyta</taxon>
        <taxon>Tracheophyta</taxon>
        <taxon>Spermatophyta</taxon>
        <taxon>Magnoliopsida</taxon>
        <taxon>eudicotyledons</taxon>
        <taxon>Gunneridae</taxon>
        <taxon>Pentapetalae</taxon>
        <taxon>rosids</taxon>
        <taxon>fabids</taxon>
        <taxon>Rosales</taxon>
        <taxon>Moraceae</taxon>
        <taxon>Ficeae</taxon>
        <taxon>Ficus</taxon>
    </lineage>
</organism>
<gene>
    <name evidence="1" type="ORF">TIFTF001_002679</name>
</gene>